<proteinExistence type="predicted"/>
<name>A0AAV4D9L7_9GAST</name>
<reference evidence="1 2" key="1">
    <citation type="journal article" date="2021" name="Elife">
        <title>Chloroplast acquisition without the gene transfer in kleptoplastic sea slugs, Plakobranchus ocellatus.</title>
        <authorList>
            <person name="Maeda T."/>
            <person name="Takahashi S."/>
            <person name="Yoshida T."/>
            <person name="Shimamura S."/>
            <person name="Takaki Y."/>
            <person name="Nagai Y."/>
            <person name="Toyoda A."/>
            <person name="Suzuki Y."/>
            <person name="Arimoto A."/>
            <person name="Ishii H."/>
            <person name="Satoh N."/>
            <person name="Nishiyama T."/>
            <person name="Hasebe M."/>
            <person name="Maruyama T."/>
            <person name="Minagawa J."/>
            <person name="Obokata J."/>
            <person name="Shigenobu S."/>
        </authorList>
    </citation>
    <scope>NUCLEOTIDE SEQUENCE [LARGE SCALE GENOMIC DNA]</scope>
</reference>
<evidence type="ECO:0000313" key="1">
    <source>
        <dbReference type="EMBL" id="GFO40745.1"/>
    </source>
</evidence>
<keyword evidence="2" id="KW-1185">Reference proteome</keyword>
<dbReference type="AlphaFoldDB" id="A0AAV4D9L7"/>
<accession>A0AAV4D9L7</accession>
<protein>
    <submittedName>
        <fullName evidence="1">Uncharacterized protein</fullName>
    </submittedName>
</protein>
<dbReference type="Proteomes" id="UP000735302">
    <property type="component" value="Unassembled WGS sequence"/>
</dbReference>
<organism evidence="1 2">
    <name type="scientific">Plakobranchus ocellatus</name>
    <dbReference type="NCBI Taxonomy" id="259542"/>
    <lineage>
        <taxon>Eukaryota</taxon>
        <taxon>Metazoa</taxon>
        <taxon>Spiralia</taxon>
        <taxon>Lophotrochozoa</taxon>
        <taxon>Mollusca</taxon>
        <taxon>Gastropoda</taxon>
        <taxon>Heterobranchia</taxon>
        <taxon>Euthyneura</taxon>
        <taxon>Panpulmonata</taxon>
        <taxon>Sacoglossa</taxon>
        <taxon>Placobranchoidea</taxon>
        <taxon>Plakobranchidae</taxon>
        <taxon>Plakobranchus</taxon>
    </lineage>
</organism>
<sequence>MLTGTVREMGTVAVSFDGSWLTRGHKSLVGGRDSNSSLIQCERKATFNTNESFHSSDWAKYSKNQFHSMERVEIAVTSAAAEYKFGPSSVNELRGLLQNPAVTLRWIIMILTEGDFEANKIYDEHEMKVTVTSPRAVAVTLEDIQAALTALAGHANQIRRAGHYTGLNLKNQQNGFSEPTKH</sequence>
<dbReference type="EMBL" id="BLXT01007636">
    <property type="protein sequence ID" value="GFO40745.1"/>
    <property type="molecule type" value="Genomic_DNA"/>
</dbReference>
<comment type="caution">
    <text evidence="1">The sequence shown here is derived from an EMBL/GenBank/DDBJ whole genome shotgun (WGS) entry which is preliminary data.</text>
</comment>
<gene>
    <name evidence="1" type="ORF">PoB_006725000</name>
</gene>
<evidence type="ECO:0000313" key="2">
    <source>
        <dbReference type="Proteomes" id="UP000735302"/>
    </source>
</evidence>